<dbReference type="PATRIC" id="fig|331679.3.peg.530"/>
<proteinExistence type="predicted"/>
<name>A0A0R2KV07_9LACO</name>
<evidence type="ECO:0000259" key="1">
    <source>
        <dbReference type="Pfam" id="PF05043"/>
    </source>
</evidence>
<evidence type="ECO:0000313" key="3">
    <source>
        <dbReference type="Proteomes" id="UP000051859"/>
    </source>
</evidence>
<evidence type="ECO:0000313" key="2">
    <source>
        <dbReference type="EMBL" id="KRN93416.1"/>
    </source>
</evidence>
<dbReference type="InterPro" id="IPR007737">
    <property type="entry name" value="Mga_HTH"/>
</dbReference>
<dbReference type="Proteomes" id="UP000051859">
    <property type="component" value="Unassembled WGS sequence"/>
</dbReference>
<feature type="domain" description="Mga helix-turn-helix" evidence="1">
    <location>
        <begin position="78"/>
        <end position="159"/>
    </location>
</feature>
<dbReference type="EMBL" id="JQBX01000015">
    <property type="protein sequence ID" value="KRN93416.1"/>
    <property type="molecule type" value="Genomic_DNA"/>
</dbReference>
<sequence length="476" mass="55302">MKIINLLSPRDQKVVAFVEILLDKSTITKYELCDRLNCTPRALDTLIKNVKQDSFFGEYNVSIQVAHKKVFFDHPSAFEFQIMVAHYSKRSTKFRILDFAFKDKVFSLPGCSQLFISKTEYYRQTKELNDILKLLQLEIRKGRLEGQDCQKVILFDELYSLINETDEASISNAKTILQRFGEPLTDKKTLKLSTYIYVLDRIVKQQIASPSREHQEIHWQEPISKYLATLQAVLNINDAKKKHKVYDMLFIFIISHVASPSGKLIQDWDVFVKKDLPDLYEGIQWWEHQLLEHFDLTSQIENNFLKVNTFYYFNPGGVCPMTLKHLDVENDLLIKRVVEILKKRLSLTQLHLHQLSYPAKQILIYLYVRMLLTLFPKSQLTLTIGLDVKSAGKLSKYIHATVKLFTDNKVQIKALNEPSDLQNVDLVISEQNDFHLIENSASFMAFHGSYSDLADLPTLLNRLALKKYVSILSREQ</sequence>
<dbReference type="AlphaFoldDB" id="A0A0R2KV07"/>
<reference evidence="2 3" key="1">
    <citation type="journal article" date="2015" name="Genome Announc.">
        <title>Expanding the biotechnology potential of lactobacilli through comparative genomics of 213 strains and associated genera.</title>
        <authorList>
            <person name="Sun Z."/>
            <person name="Harris H.M."/>
            <person name="McCann A."/>
            <person name="Guo C."/>
            <person name="Argimon S."/>
            <person name="Zhang W."/>
            <person name="Yang X."/>
            <person name="Jeffery I.B."/>
            <person name="Cooney J.C."/>
            <person name="Kagawa T.F."/>
            <person name="Liu W."/>
            <person name="Song Y."/>
            <person name="Salvetti E."/>
            <person name="Wrobel A."/>
            <person name="Rasinkangas P."/>
            <person name="Parkhill J."/>
            <person name="Rea M.C."/>
            <person name="O'Sullivan O."/>
            <person name="Ritari J."/>
            <person name="Douillard F.P."/>
            <person name="Paul Ross R."/>
            <person name="Yang R."/>
            <person name="Briner A.E."/>
            <person name="Felis G.E."/>
            <person name="de Vos W.M."/>
            <person name="Barrangou R."/>
            <person name="Klaenhammer T.R."/>
            <person name="Caufield P.W."/>
            <person name="Cui Y."/>
            <person name="Zhang H."/>
            <person name="O'Toole P.W."/>
        </authorList>
    </citation>
    <scope>NUCLEOTIDE SEQUENCE [LARGE SCALE GENOMIC DNA]</scope>
    <source>
        <strain evidence="2 3">DSM 18001</strain>
    </source>
</reference>
<comment type="caution">
    <text evidence="2">The sequence shown here is derived from an EMBL/GenBank/DDBJ whole genome shotgun (WGS) entry which is preliminary data.</text>
</comment>
<keyword evidence="3" id="KW-1185">Reference proteome</keyword>
<dbReference type="Pfam" id="PF05043">
    <property type="entry name" value="Mga"/>
    <property type="match status" value="1"/>
</dbReference>
<gene>
    <name evidence="2" type="ORF">IV81_GL000523</name>
</gene>
<dbReference type="RefSeq" id="WP_057803704.1">
    <property type="nucleotide sequence ID" value="NZ_JQBX01000015.1"/>
</dbReference>
<organism evidence="2 3">
    <name type="scientific">Pediococcus stilesii</name>
    <dbReference type="NCBI Taxonomy" id="331679"/>
    <lineage>
        <taxon>Bacteria</taxon>
        <taxon>Bacillati</taxon>
        <taxon>Bacillota</taxon>
        <taxon>Bacilli</taxon>
        <taxon>Lactobacillales</taxon>
        <taxon>Lactobacillaceae</taxon>
        <taxon>Pediococcus</taxon>
    </lineage>
</organism>
<protein>
    <recommendedName>
        <fullName evidence="1">Mga helix-turn-helix domain-containing protein</fullName>
    </recommendedName>
</protein>
<accession>A0A0R2KV07</accession>
<dbReference type="STRING" id="331679.IV81_GL000523"/>